<dbReference type="Pfam" id="PF00787">
    <property type="entry name" value="PX"/>
    <property type="match status" value="1"/>
</dbReference>
<name>A0A8K0PDJ3_LADFU</name>
<dbReference type="GO" id="GO:0005769">
    <property type="term" value="C:early endosome"/>
    <property type="evidence" value="ECO:0007669"/>
    <property type="project" value="TreeGrafter"/>
</dbReference>
<evidence type="ECO:0000256" key="2">
    <source>
        <dbReference type="ARBA" id="ARBA00022490"/>
    </source>
</evidence>
<sequence length="176" mass="20515">MAVFEKKILRKVTLDDTELLTCTIENTQNIHGHTEYVIRVQRGPSPEKSWHVYKRYKDFDALHETLISSGINLPLPPKKFLGNMNREFIAERKAALQRYLNIILQNRYLSMTVSVKKFLDPEHYSLPFEEVALQHVSMVLRGEIYCQILGVDLRLLDTRYFLGLSMGLINFLMIEA</sequence>
<dbReference type="Gene3D" id="3.30.1520.10">
    <property type="entry name" value="Phox-like domain"/>
    <property type="match status" value="1"/>
</dbReference>
<dbReference type="FunFam" id="3.30.1520.10:FF:000010">
    <property type="entry name" value="PX domain-containing protein kinase-like protein isoform X6"/>
    <property type="match status" value="1"/>
</dbReference>
<evidence type="ECO:0000256" key="1">
    <source>
        <dbReference type="ARBA" id="ARBA00004496"/>
    </source>
</evidence>
<keyword evidence="5" id="KW-1185">Reference proteome</keyword>
<dbReference type="EMBL" id="KZ309628">
    <property type="protein sequence ID" value="KAG8239404.1"/>
    <property type="molecule type" value="Genomic_DNA"/>
</dbReference>
<keyword evidence="2" id="KW-0963">Cytoplasm</keyword>
<organism evidence="4 5">
    <name type="scientific">Ladona fulva</name>
    <name type="common">Scarce chaser dragonfly</name>
    <name type="synonym">Libellula fulva</name>
    <dbReference type="NCBI Taxonomy" id="123851"/>
    <lineage>
        <taxon>Eukaryota</taxon>
        <taxon>Metazoa</taxon>
        <taxon>Ecdysozoa</taxon>
        <taxon>Arthropoda</taxon>
        <taxon>Hexapoda</taxon>
        <taxon>Insecta</taxon>
        <taxon>Pterygota</taxon>
        <taxon>Palaeoptera</taxon>
        <taxon>Odonata</taxon>
        <taxon>Epiprocta</taxon>
        <taxon>Anisoptera</taxon>
        <taxon>Libelluloidea</taxon>
        <taxon>Libellulidae</taxon>
        <taxon>Ladona</taxon>
    </lineage>
</organism>
<reference evidence="4" key="2">
    <citation type="submission" date="2017-10" db="EMBL/GenBank/DDBJ databases">
        <title>Ladona fulva Genome sequencing and assembly.</title>
        <authorList>
            <person name="Murali S."/>
            <person name="Richards S."/>
            <person name="Bandaranaike D."/>
            <person name="Bellair M."/>
            <person name="Blankenburg K."/>
            <person name="Chao H."/>
            <person name="Dinh H."/>
            <person name="Doddapaneni H."/>
            <person name="Dugan-Rocha S."/>
            <person name="Elkadiri S."/>
            <person name="Gnanaolivu R."/>
            <person name="Hernandez B."/>
            <person name="Skinner E."/>
            <person name="Javaid M."/>
            <person name="Lee S."/>
            <person name="Li M."/>
            <person name="Ming W."/>
            <person name="Munidasa M."/>
            <person name="Muniz J."/>
            <person name="Nguyen L."/>
            <person name="Hughes D."/>
            <person name="Osuji N."/>
            <person name="Pu L.-L."/>
            <person name="Puazo M."/>
            <person name="Qu C."/>
            <person name="Quiroz J."/>
            <person name="Raj R."/>
            <person name="Weissenberger G."/>
            <person name="Xin Y."/>
            <person name="Zou X."/>
            <person name="Han Y."/>
            <person name="Worley K."/>
            <person name="Muzny D."/>
            <person name="Gibbs R."/>
        </authorList>
    </citation>
    <scope>NUCLEOTIDE SEQUENCE</scope>
    <source>
        <strain evidence="4">Sampled in the wild</strain>
    </source>
</reference>
<dbReference type="GO" id="GO:0005770">
    <property type="term" value="C:late endosome"/>
    <property type="evidence" value="ECO:0007669"/>
    <property type="project" value="TreeGrafter"/>
</dbReference>
<evidence type="ECO:0000313" key="4">
    <source>
        <dbReference type="EMBL" id="KAG8239404.1"/>
    </source>
</evidence>
<dbReference type="AlphaFoldDB" id="A0A8K0PDJ3"/>
<dbReference type="PROSITE" id="PS50195">
    <property type="entry name" value="PX"/>
    <property type="match status" value="1"/>
</dbReference>
<evidence type="ECO:0000259" key="3">
    <source>
        <dbReference type="PROSITE" id="PS50195"/>
    </source>
</evidence>
<dbReference type="PANTHER" id="PTHR22999:SF40">
    <property type="entry name" value="PX DOMAIN-CONTAINING PROTEIN KINASE-LIKE PROTEIN"/>
    <property type="match status" value="1"/>
</dbReference>
<dbReference type="InterPro" id="IPR036871">
    <property type="entry name" value="PX_dom_sf"/>
</dbReference>
<dbReference type="GO" id="GO:0043271">
    <property type="term" value="P:negative regulation of monoatomic ion transport"/>
    <property type="evidence" value="ECO:0007669"/>
    <property type="project" value="TreeGrafter"/>
</dbReference>
<dbReference type="SUPFAM" id="SSF64268">
    <property type="entry name" value="PX domain"/>
    <property type="match status" value="1"/>
</dbReference>
<feature type="domain" description="PX" evidence="3">
    <location>
        <begin position="14"/>
        <end position="126"/>
    </location>
</feature>
<gene>
    <name evidence="4" type="ORF">J437_LFUL017986</name>
</gene>
<reference evidence="4" key="1">
    <citation type="submission" date="2013-04" db="EMBL/GenBank/DDBJ databases">
        <authorList>
            <person name="Qu J."/>
            <person name="Murali S.C."/>
            <person name="Bandaranaike D."/>
            <person name="Bellair M."/>
            <person name="Blankenburg K."/>
            <person name="Chao H."/>
            <person name="Dinh H."/>
            <person name="Doddapaneni H."/>
            <person name="Downs B."/>
            <person name="Dugan-Rocha S."/>
            <person name="Elkadiri S."/>
            <person name="Gnanaolivu R.D."/>
            <person name="Hernandez B."/>
            <person name="Javaid M."/>
            <person name="Jayaseelan J.C."/>
            <person name="Lee S."/>
            <person name="Li M."/>
            <person name="Ming W."/>
            <person name="Munidasa M."/>
            <person name="Muniz J."/>
            <person name="Nguyen L."/>
            <person name="Ongeri F."/>
            <person name="Osuji N."/>
            <person name="Pu L.-L."/>
            <person name="Puazo M."/>
            <person name="Qu C."/>
            <person name="Quiroz J."/>
            <person name="Raj R."/>
            <person name="Weissenberger G."/>
            <person name="Xin Y."/>
            <person name="Zou X."/>
            <person name="Han Y."/>
            <person name="Richards S."/>
            <person name="Worley K."/>
            <person name="Muzny D."/>
            <person name="Gibbs R."/>
        </authorList>
    </citation>
    <scope>NUCLEOTIDE SEQUENCE</scope>
    <source>
        <strain evidence="4">Sampled in the wild</strain>
    </source>
</reference>
<evidence type="ECO:0000313" key="5">
    <source>
        <dbReference type="Proteomes" id="UP000792457"/>
    </source>
</evidence>
<dbReference type="OrthoDB" id="41200at2759"/>
<dbReference type="GO" id="GO:0005886">
    <property type="term" value="C:plasma membrane"/>
    <property type="evidence" value="ECO:0007669"/>
    <property type="project" value="TreeGrafter"/>
</dbReference>
<dbReference type="GO" id="GO:0045022">
    <property type="term" value="P:early endosome to late endosome transport"/>
    <property type="evidence" value="ECO:0007669"/>
    <property type="project" value="TreeGrafter"/>
</dbReference>
<dbReference type="GO" id="GO:0035091">
    <property type="term" value="F:phosphatidylinositol binding"/>
    <property type="evidence" value="ECO:0007669"/>
    <property type="project" value="InterPro"/>
</dbReference>
<dbReference type="GO" id="GO:0006622">
    <property type="term" value="P:protein targeting to lysosome"/>
    <property type="evidence" value="ECO:0007669"/>
    <property type="project" value="TreeGrafter"/>
</dbReference>
<dbReference type="Proteomes" id="UP000792457">
    <property type="component" value="Unassembled WGS sequence"/>
</dbReference>
<accession>A0A8K0PDJ3</accession>
<comment type="subcellular location">
    <subcellularLocation>
        <location evidence="1">Cytoplasm</location>
    </subcellularLocation>
</comment>
<protein>
    <recommendedName>
        <fullName evidence="3">PX domain-containing protein</fullName>
    </recommendedName>
</protein>
<comment type="caution">
    <text evidence="4">The sequence shown here is derived from an EMBL/GenBank/DDBJ whole genome shotgun (WGS) entry which is preliminary data.</text>
</comment>
<dbReference type="InterPro" id="IPR001683">
    <property type="entry name" value="PX_dom"/>
</dbReference>
<proteinExistence type="predicted"/>
<dbReference type="InterPro" id="IPR051837">
    <property type="entry name" value="SortingNexin/PXDomain-PKLike"/>
</dbReference>
<dbReference type="PANTHER" id="PTHR22999">
    <property type="entry name" value="PX SERINE/THREONINE KINASE PXK"/>
    <property type="match status" value="1"/>
</dbReference>
<dbReference type="SMART" id="SM00312">
    <property type="entry name" value="PX"/>
    <property type="match status" value="1"/>
</dbReference>
<dbReference type="GO" id="GO:0008333">
    <property type="term" value="P:endosome to lysosome transport"/>
    <property type="evidence" value="ECO:0007669"/>
    <property type="project" value="TreeGrafter"/>
</dbReference>